<evidence type="ECO:0000313" key="2">
    <source>
        <dbReference type="EMBL" id="JAG36926.1"/>
    </source>
</evidence>
<protein>
    <submittedName>
        <fullName evidence="2">Taxane 10-beta-hydroxylase</fullName>
    </submittedName>
</protein>
<feature type="non-terminal residue" evidence="2">
    <location>
        <position position="1"/>
    </location>
</feature>
<gene>
    <name evidence="2" type="primary">CYP725A1_2</name>
    <name evidence="2" type="ORF">CM83_100567</name>
</gene>
<keyword evidence="1" id="KW-0732">Signal</keyword>
<reference evidence="2" key="1">
    <citation type="journal article" date="2014" name="PLoS ONE">
        <title>Transcriptome-Based Identification of ABC Transporters in the Western Tarnished Plant Bug Lygus hesperus.</title>
        <authorList>
            <person name="Hull J.J."/>
            <person name="Chaney K."/>
            <person name="Geib S.M."/>
            <person name="Fabrick J.A."/>
            <person name="Brent C.S."/>
            <person name="Walsh D."/>
            <person name="Lavine L.C."/>
        </authorList>
    </citation>
    <scope>NUCLEOTIDE SEQUENCE</scope>
</reference>
<feature type="signal peptide" evidence="1">
    <location>
        <begin position="1"/>
        <end position="31"/>
    </location>
</feature>
<proteinExistence type="predicted"/>
<accession>A0A0A9YZ80</accession>
<sequence length="158" mass="17843">TTHTYCRIYSTTNKMLLAVLILLTSTTGAYSNVGHNELKSRMADVIKVLVFGGPIDEVAVTLLNDVNNFRNGLNNYLENNPLDQNSTKQLEQATESIARGVDVILQELRFFDNFPAMRELYDSQIRFNMSKVLSDLVKKLAQLRGLQLQDISQVVFSK</sequence>
<dbReference type="EMBL" id="GBHO01006678">
    <property type="protein sequence ID" value="JAG36926.1"/>
    <property type="molecule type" value="Transcribed_RNA"/>
</dbReference>
<reference evidence="2" key="2">
    <citation type="submission" date="2014-07" db="EMBL/GenBank/DDBJ databases">
        <authorList>
            <person name="Hull J."/>
        </authorList>
    </citation>
    <scope>NUCLEOTIDE SEQUENCE</scope>
</reference>
<organism evidence="2">
    <name type="scientific">Lygus hesperus</name>
    <name type="common">Western plant bug</name>
    <dbReference type="NCBI Taxonomy" id="30085"/>
    <lineage>
        <taxon>Eukaryota</taxon>
        <taxon>Metazoa</taxon>
        <taxon>Ecdysozoa</taxon>
        <taxon>Arthropoda</taxon>
        <taxon>Hexapoda</taxon>
        <taxon>Insecta</taxon>
        <taxon>Pterygota</taxon>
        <taxon>Neoptera</taxon>
        <taxon>Paraneoptera</taxon>
        <taxon>Hemiptera</taxon>
        <taxon>Heteroptera</taxon>
        <taxon>Panheteroptera</taxon>
        <taxon>Cimicomorpha</taxon>
        <taxon>Miridae</taxon>
        <taxon>Mirini</taxon>
        <taxon>Lygus</taxon>
    </lineage>
</organism>
<evidence type="ECO:0000256" key="1">
    <source>
        <dbReference type="SAM" id="SignalP"/>
    </source>
</evidence>
<name>A0A0A9YZ80_LYGHE</name>
<dbReference type="AlphaFoldDB" id="A0A0A9YZ80"/>
<feature type="chain" id="PRO_5002052482" evidence="1">
    <location>
        <begin position="32"/>
        <end position="158"/>
    </location>
</feature>